<organism evidence="5 6">
    <name type="scientific">Gonapodya prolifera (strain JEL478)</name>
    <name type="common">Monoblepharis prolifera</name>
    <dbReference type="NCBI Taxonomy" id="1344416"/>
    <lineage>
        <taxon>Eukaryota</taxon>
        <taxon>Fungi</taxon>
        <taxon>Fungi incertae sedis</taxon>
        <taxon>Chytridiomycota</taxon>
        <taxon>Chytridiomycota incertae sedis</taxon>
        <taxon>Monoblepharidomycetes</taxon>
        <taxon>Monoblepharidales</taxon>
        <taxon>Gonapodyaceae</taxon>
        <taxon>Gonapodya</taxon>
    </lineage>
</organism>
<evidence type="ECO:0000259" key="4">
    <source>
        <dbReference type="PROSITE" id="PS50822"/>
    </source>
</evidence>
<dbReference type="PROSITE" id="PS50821">
    <property type="entry name" value="PAZ"/>
    <property type="match status" value="1"/>
</dbReference>
<dbReference type="InterPro" id="IPR032474">
    <property type="entry name" value="Argonaute_N"/>
</dbReference>
<dbReference type="Pfam" id="PF08699">
    <property type="entry name" value="ArgoL1"/>
    <property type="match status" value="1"/>
</dbReference>
<feature type="compositionally biased region" description="Gly residues" evidence="2">
    <location>
        <begin position="71"/>
        <end position="92"/>
    </location>
</feature>
<feature type="compositionally biased region" description="Gly residues" evidence="2">
    <location>
        <begin position="7"/>
        <end position="27"/>
    </location>
</feature>
<gene>
    <name evidence="5" type="ORF">M427DRAFT_52025</name>
</gene>
<dbReference type="SUPFAM" id="SSF53098">
    <property type="entry name" value="Ribonuclease H-like"/>
    <property type="match status" value="1"/>
</dbReference>
<protein>
    <submittedName>
        <fullName evidence="5">Piwi-domain-containing protein</fullName>
    </submittedName>
</protein>
<dbReference type="InterPro" id="IPR036397">
    <property type="entry name" value="RNaseH_sf"/>
</dbReference>
<dbReference type="AlphaFoldDB" id="A0A139AUH8"/>
<dbReference type="InterPro" id="IPR036085">
    <property type="entry name" value="PAZ_dom_sf"/>
</dbReference>
<comment type="similarity">
    <text evidence="1">Belongs to the argonaute family.</text>
</comment>
<evidence type="ECO:0000313" key="5">
    <source>
        <dbReference type="EMBL" id="KXS20382.1"/>
    </source>
</evidence>
<dbReference type="EMBL" id="KQ965735">
    <property type="protein sequence ID" value="KXS20382.1"/>
    <property type="molecule type" value="Genomic_DNA"/>
</dbReference>
<dbReference type="Pfam" id="PF02170">
    <property type="entry name" value="PAZ"/>
    <property type="match status" value="1"/>
</dbReference>
<dbReference type="GO" id="GO:0003723">
    <property type="term" value="F:RNA binding"/>
    <property type="evidence" value="ECO:0007669"/>
    <property type="project" value="InterPro"/>
</dbReference>
<reference evidence="5 6" key="1">
    <citation type="journal article" date="2015" name="Genome Biol. Evol.">
        <title>Phylogenomic analyses indicate that early fungi evolved digesting cell walls of algal ancestors of land plants.</title>
        <authorList>
            <person name="Chang Y."/>
            <person name="Wang S."/>
            <person name="Sekimoto S."/>
            <person name="Aerts A.L."/>
            <person name="Choi C."/>
            <person name="Clum A."/>
            <person name="LaButti K.M."/>
            <person name="Lindquist E.A."/>
            <person name="Yee Ngan C."/>
            <person name="Ohm R.A."/>
            <person name="Salamov A.A."/>
            <person name="Grigoriev I.V."/>
            <person name="Spatafora J.W."/>
            <person name="Berbee M.L."/>
        </authorList>
    </citation>
    <scope>NUCLEOTIDE SEQUENCE [LARGE SCALE GENOMIC DNA]</scope>
    <source>
        <strain evidence="5 6">JEL478</strain>
    </source>
</reference>
<dbReference type="SMART" id="SM01163">
    <property type="entry name" value="DUF1785"/>
    <property type="match status" value="1"/>
</dbReference>
<evidence type="ECO:0000313" key="6">
    <source>
        <dbReference type="Proteomes" id="UP000070544"/>
    </source>
</evidence>
<keyword evidence="6" id="KW-1185">Reference proteome</keyword>
<dbReference type="OMA" id="RSQCKPE"/>
<dbReference type="Gene3D" id="3.40.50.2300">
    <property type="match status" value="1"/>
</dbReference>
<evidence type="ECO:0000256" key="2">
    <source>
        <dbReference type="SAM" id="MobiDB-lite"/>
    </source>
</evidence>
<feature type="domain" description="Piwi" evidence="4">
    <location>
        <begin position="653"/>
        <end position="955"/>
    </location>
</feature>
<dbReference type="InterPro" id="IPR045246">
    <property type="entry name" value="Piwi_ago-like"/>
</dbReference>
<feature type="domain" description="PAZ" evidence="3">
    <location>
        <begin position="359"/>
        <end position="475"/>
    </location>
</feature>
<dbReference type="PANTHER" id="PTHR22891">
    <property type="entry name" value="EUKARYOTIC TRANSLATION INITIATION FACTOR 2C"/>
    <property type="match status" value="1"/>
</dbReference>
<feature type="compositionally biased region" description="Low complexity" evidence="2">
    <location>
        <begin position="28"/>
        <end position="54"/>
    </location>
</feature>
<proteinExistence type="inferred from homology"/>
<dbReference type="Proteomes" id="UP000070544">
    <property type="component" value="Unassembled WGS sequence"/>
</dbReference>
<dbReference type="PROSITE" id="PS50822">
    <property type="entry name" value="PIWI"/>
    <property type="match status" value="1"/>
</dbReference>
<dbReference type="SMART" id="SM00950">
    <property type="entry name" value="Piwi"/>
    <property type="match status" value="1"/>
</dbReference>
<dbReference type="InterPro" id="IPR032472">
    <property type="entry name" value="ArgoL2"/>
</dbReference>
<dbReference type="STRING" id="1344416.A0A139AUH8"/>
<dbReference type="SUPFAM" id="SSF101690">
    <property type="entry name" value="PAZ domain"/>
    <property type="match status" value="1"/>
</dbReference>
<dbReference type="CDD" id="cd04657">
    <property type="entry name" value="Piwi_ago-like"/>
    <property type="match status" value="1"/>
</dbReference>
<dbReference type="SMART" id="SM00949">
    <property type="entry name" value="PAZ"/>
    <property type="match status" value="1"/>
</dbReference>
<dbReference type="InterPro" id="IPR012337">
    <property type="entry name" value="RNaseH-like_sf"/>
</dbReference>
<dbReference type="Pfam" id="PF16486">
    <property type="entry name" value="ArgoN"/>
    <property type="match status" value="1"/>
</dbReference>
<evidence type="ECO:0000256" key="1">
    <source>
        <dbReference type="RuleBase" id="RU361178"/>
    </source>
</evidence>
<dbReference type="Pfam" id="PF16488">
    <property type="entry name" value="ArgoL2"/>
    <property type="match status" value="1"/>
</dbReference>
<dbReference type="OrthoDB" id="10252740at2759"/>
<dbReference type="Gene3D" id="3.30.420.10">
    <property type="entry name" value="Ribonuclease H-like superfamily/Ribonuclease H"/>
    <property type="match status" value="1"/>
</dbReference>
<dbReference type="Pfam" id="PF02171">
    <property type="entry name" value="Piwi"/>
    <property type="match status" value="1"/>
</dbReference>
<feature type="region of interest" description="Disordered" evidence="2">
    <location>
        <begin position="1"/>
        <end position="106"/>
    </location>
</feature>
<feature type="compositionally biased region" description="Low complexity" evidence="2">
    <location>
        <begin position="93"/>
        <end position="103"/>
    </location>
</feature>
<dbReference type="InterPro" id="IPR014811">
    <property type="entry name" value="ArgoL1"/>
</dbReference>
<feature type="compositionally biased region" description="Basic and acidic residues" evidence="2">
    <location>
        <begin position="56"/>
        <end position="70"/>
    </location>
</feature>
<evidence type="ECO:0000259" key="3">
    <source>
        <dbReference type="PROSITE" id="PS50821"/>
    </source>
</evidence>
<accession>A0A139AUH8</accession>
<name>A0A139AUH8_GONPJ</name>
<dbReference type="InterPro" id="IPR003100">
    <property type="entry name" value="PAZ_dom"/>
</dbReference>
<dbReference type="InterPro" id="IPR003165">
    <property type="entry name" value="Piwi"/>
</dbReference>
<dbReference type="CDD" id="cd02846">
    <property type="entry name" value="PAZ_argonaute_like"/>
    <property type="match status" value="1"/>
</dbReference>
<dbReference type="Gene3D" id="2.170.260.10">
    <property type="entry name" value="paz domain"/>
    <property type="match status" value="1"/>
</dbReference>
<sequence>MADRGGPPRGRGRGGGGGGGDRGGPRGPGSAPPSSSAGSPSQGSFPALGAPGSARGRGEEGPRGRGDGPPRGRGGGGRGGGRGRGGSEGGGSPEETSPQGPSGVEAREERTVIMRASGPQQMTGREFALRPGYGTVGKPVQLFANYFPVRNTPDKTVFHYDITPKDKGGKEIELQRKNREILEQFYVQHRDLFPTGVYYAYDGRKNLYSTGPLKLETGDKKTTRSVSVDKGDATGEYTVVIQPTDPATVPLNLIAIYLAPSGDPTSREVPLLPLTVLDLFLRQGPLSKSSTHLLGRSLFTSANAISIGGGLEVWSGVFQSARLTEGSGIYPETGARQGRRGMVMVNVDLSFTSVFKSQEVLAFMAEVGRNFNPQVKLTEQERRNIETRIRNAKVELTHRKVGADGNSFAKKVIRGISNKNANETTFERDGKKISVAQYFQTTYNLKLRFPNLNLLKSGGANGDTFFPAEVCRIIEGTRYTGPMSDNDRSGMIKASTQRPGDKKVAIERAFASLELHNNPHLKALGVQVDNQMVKVAGRVLPAPALSYGRNKVLEPRTGAWNLARTAYLSPAAMPSYGYVLMCSDYDMSEDGLWELDTRIRQTFGETGMQIAHADDVAYVRMGQQVNIASFQQAVTNVIARCAQVFPGTTRPGLLFFIVNVRHNYELIKSVMDREVGIPSQVMQARNLKKQGNSLTQYLANVSLKVNTKLGGVNQMLKEPPAPFVTDDIIVMGADVSHYTGDDKPSIAALVATINPQLTKYFPSVRLQSNKTEVIEKMQDIIKDSLLAYYRTNGGKKPKRVLFYRDGVSEGQFQIVYDNEIKAMKRAFAALEKDYNPHVTFTVMTKRHKTKIFVANPNPDTTDRSGNALPGTVVDTTITHPYEYDFFLMSHAGIQGTSRPAHYYVLLDENNLSSDIMQQFTYRLCYVYSRATRSVSLIPPTYYAHLLAYRVRIYVNQGHQNVAAHTGLVPSVNQNTTARDFARTMFYV</sequence>